<sequence>MSNDVLAEVKQLIEPVLKENELSLFDMEYVKEGQDFFLRIYIDKRGGVDLNLCSLVSEQVSELLDEHDPIKGAYFLEVSSPGAERPLTSKEDFQNHVGEHIYVSLYVHIEGEKEFVGTLLSFENEVITIEYQFKHRKKQVEIPFDKVAKARLAVKL</sequence>
<dbReference type="SUPFAM" id="SSF74942">
    <property type="entry name" value="YhbC-like, C-terminal domain"/>
    <property type="match status" value="1"/>
</dbReference>
<evidence type="ECO:0000259" key="5">
    <source>
        <dbReference type="Pfam" id="PF17384"/>
    </source>
</evidence>
<name>A0A9D1TL03_9BACI</name>
<dbReference type="InterPro" id="IPR035956">
    <property type="entry name" value="RimP_N_sf"/>
</dbReference>
<dbReference type="EMBL" id="DXHX01000169">
    <property type="protein sequence ID" value="HIV75745.1"/>
    <property type="molecule type" value="Genomic_DNA"/>
</dbReference>
<dbReference type="Gene3D" id="3.30.300.70">
    <property type="entry name" value="RimP-like superfamily, N-terminal"/>
    <property type="match status" value="1"/>
</dbReference>
<dbReference type="CDD" id="cd01734">
    <property type="entry name" value="YlxS_C"/>
    <property type="match status" value="1"/>
</dbReference>
<comment type="caution">
    <text evidence="6">The sequence shown here is derived from an EMBL/GenBank/DDBJ whole genome shotgun (WGS) entry which is preliminary data.</text>
</comment>
<dbReference type="InterPro" id="IPR028998">
    <property type="entry name" value="RimP_C"/>
</dbReference>
<dbReference type="HAMAP" id="MF_01077">
    <property type="entry name" value="RimP"/>
    <property type="match status" value="1"/>
</dbReference>
<dbReference type="Gene3D" id="2.30.30.180">
    <property type="entry name" value="Ribosome maturation factor RimP, C-terminal domain"/>
    <property type="match status" value="1"/>
</dbReference>
<dbReference type="FunFam" id="3.30.300.70:FF:000001">
    <property type="entry name" value="Ribosome maturation factor RimP"/>
    <property type="match status" value="1"/>
</dbReference>
<dbReference type="InterPro" id="IPR028989">
    <property type="entry name" value="RimP_N"/>
</dbReference>
<evidence type="ECO:0000313" key="6">
    <source>
        <dbReference type="EMBL" id="HIV75745.1"/>
    </source>
</evidence>
<comment type="subcellular location">
    <subcellularLocation>
        <location evidence="3">Cytoplasm</location>
    </subcellularLocation>
</comment>
<dbReference type="InterPro" id="IPR003728">
    <property type="entry name" value="Ribosome_maturation_RimP"/>
</dbReference>
<dbReference type="GO" id="GO:0006412">
    <property type="term" value="P:translation"/>
    <property type="evidence" value="ECO:0007669"/>
    <property type="project" value="TreeGrafter"/>
</dbReference>
<keyword evidence="1 3" id="KW-0963">Cytoplasm</keyword>
<reference evidence="6" key="1">
    <citation type="journal article" date="2021" name="PeerJ">
        <title>Extensive microbial diversity within the chicken gut microbiome revealed by metagenomics and culture.</title>
        <authorList>
            <person name="Gilroy R."/>
            <person name="Ravi A."/>
            <person name="Getino M."/>
            <person name="Pursley I."/>
            <person name="Horton D.L."/>
            <person name="Alikhan N.F."/>
            <person name="Baker D."/>
            <person name="Gharbi K."/>
            <person name="Hall N."/>
            <person name="Watson M."/>
            <person name="Adriaenssens E.M."/>
            <person name="Foster-Nyarko E."/>
            <person name="Jarju S."/>
            <person name="Secka A."/>
            <person name="Antonio M."/>
            <person name="Oren A."/>
            <person name="Chaudhuri R.R."/>
            <person name="La Ragione R."/>
            <person name="Hildebrand F."/>
            <person name="Pallen M.J."/>
        </authorList>
    </citation>
    <scope>NUCLEOTIDE SEQUENCE</scope>
    <source>
        <strain evidence="6">CHK169-2315</strain>
    </source>
</reference>
<comment type="function">
    <text evidence="3">Required for maturation of 30S ribosomal subunits.</text>
</comment>
<reference evidence="6" key="2">
    <citation type="submission" date="2021-04" db="EMBL/GenBank/DDBJ databases">
        <authorList>
            <person name="Gilroy R."/>
        </authorList>
    </citation>
    <scope>NUCLEOTIDE SEQUENCE</scope>
    <source>
        <strain evidence="6">CHK169-2315</strain>
    </source>
</reference>
<proteinExistence type="inferred from homology"/>
<organism evidence="6 7">
    <name type="scientific">Candidatus Pseudogracilibacillus intestinigallinarum</name>
    <dbReference type="NCBI Taxonomy" id="2838742"/>
    <lineage>
        <taxon>Bacteria</taxon>
        <taxon>Bacillati</taxon>
        <taxon>Bacillota</taxon>
        <taxon>Bacilli</taxon>
        <taxon>Bacillales</taxon>
        <taxon>Bacillaceae</taxon>
        <taxon>Pseudogracilibacillus</taxon>
    </lineage>
</organism>
<feature type="domain" description="Ribosome maturation factor RimP C-terminal" evidence="5">
    <location>
        <begin position="87"/>
        <end position="155"/>
    </location>
</feature>
<comment type="similarity">
    <text evidence="3">Belongs to the RimP family.</text>
</comment>
<evidence type="ECO:0000259" key="4">
    <source>
        <dbReference type="Pfam" id="PF02576"/>
    </source>
</evidence>
<evidence type="ECO:0000313" key="7">
    <source>
        <dbReference type="Proteomes" id="UP000823937"/>
    </source>
</evidence>
<dbReference type="GO" id="GO:0005829">
    <property type="term" value="C:cytosol"/>
    <property type="evidence" value="ECO:0007669"/>
    <property type="project" value="TreeGrafter"/>
</dbReference>
<protein>
    <recommendedName>
        <fullName evidence="3">Ribosome maturation factor RimP</fullName>
    </recommendedName>
</protein>
<evidence type="ECO:0000256" key="2">
    <source>
        <dbReference type="ARBA" id="ARBA00022517"/>
    </source>
</evidence>
<gene>
    <name evidence="3 6" type="primary">rimP</name>
    <name evidence="6" type="ORF">H9895_11780</name>
</gene>
<dbReference type="PANTHER" id="PTHR33867">
    <property type="entry name" value="RIBOSOME MATURATION FACTOR RIMP"/>
    <property type="match status" value="1"/>
</dbReference>
<dbReference type="Pfam" id="PF02576">
    <property type="entry name" value="RimP_N"/>
    <property type="match status" value="1"/>
</dbReference>
<evidence type="ECO:0000256" key="3">
    <source>
        <dbReference type="HAMAP-Rule" id="MF_01077"/>
    </source>
</evidence>
<feature type="domain" description="Ribosome maturation factor RimP N-terminal" evidence="4">
    <location>
        <begin position="12"/>
        <end position="84"/>
    </location>
</feature>
<evidence type="ECO:0000256" key="1">
    <source>
        <dbReference type="ARBA" id="ARBA00022490"/>
    </source>
</evidence>
<dbReference type="AlphaFoldDB" id="A0A9D1TL03"/>
<dbReference type="Proteomes" id="UP000823937">
    <property type="component" value="Unassembled WGS sequence"/>
</dbReference>
<dbReference type="InterPro" id="IPR036847">
    <property type="entry name" value="RimP_C_sf"/>
</dbReference>
<keyword evidence="2 3" id="KW-0690">Ribosome biogenesis</keyword>
<dbReference type="SUPFAM" id="SSF75420">
    <property type="entry name" value="YhbC-like, N-terminal domain"/>
    <property type="match status" value="1"/>
</dbReference>
<dbReference type="PANTHER" id="PTHR33867:SF1">
    <property type="entry name" value="RIBOSOME MATURATION FACTOR RIMP"/>
    <property type="match status" value="1"/>
</dbReference>
<accession>A0A9D1TL03</accession>
<dbReference type="NCBIfam" id="NF000928">
    <property type="entry name" value="PRK00092.1-2"/>
    <property type="match status" value="1"/>
</dbReference>
<dbReference type="Pfam" id="PF17384">
    <property type="entry name" value="DUF150_C"/>
    <property type="match status" value="1"/>
</dbReference>
<dbReference type="GO" id="GO:0000028">
    <property type="term" value="P:ribosomal small subunit assembly"/>
    <property type="evidence" value="ECO:0007669"/>
    <property type="project" value="TreeGrafter"/>
</dbReference>